<name>A0A8J5M3H7_9STRA</name>
<dbReference type="Proteomes" id="UP000709295">
    <property type="component" value="Unassembled WGS sequence"/>
</dbReference>
<comment type="caution">
    <text evidence="1">The sequence shown here is derived from an EMBL/GenBank/DDBJ whole genome shotgun (WGS) entry which is preliminary data.</text>
</comment>
<reference evidence="1" key="1">
    <citation type="submission" date="2021-01" db="EMBL/GenBank/DDBJ databases">
        <title>Phytophthora aleatoria, a newly-described species from Pinus radiata is distinct from Phytophthora cactorum isolates based on comparative genomics.</title>
        <authorList>
            <person name="Mcdougal R."/>
            <person name="Panda P."/>
            <person name="Williams N."/>
            <person name="Studholme D.J."/>
        </authorList>
    </citation>
    <scope>NUCLEOTIDE SEQUENCE</scope>
    <source>
        <strain evidence="1">NZFS 4037</strain>
    </source>
</reference>
<protein>
    <submittedName>
        <fullName evidence="1">Uncharacterized protein</fullName>
    </submittedName>
</protein>
<keyword evidence="2" id="KW-1185">Reference proteome</keyword>
<sequence>GAGVIKYSDKVDAAFSCLGTTRKDAGSAEAFRKMDLGNVTKFAEVSKAVDVHYILFYVTGRQKGQLVAVPADQGRSGGQDTAHEVPAPLHLSACCSAET</sequence>
<accession>A0A8J5M3H7</accession>
<feature type="non-terminal residue" evidence="1">
    <location>
        <position position="99"/>
    </location>
</feature>
<gene>
    <name evidence="1" type="ORF">JG688_00014105</name>
</gene>
<proteinExistence type="predicted"/>
<evidence type="ECO:0000313" key="2">
    <source>
        <dbReference type="Proteomes" id="UP000709295"/>
    </source>
</evidence>
<dbReference type="AlphaFoldDB" id="A0A8J5M3H7"/>
<organism evidence="1 2">
    <name type="scientific">Phytophthora aleatoria</name>
    <dbReference type="NCBI Taxonomy" id="2496075"/>
    <lineage>
        <taxon>Eukaryota</taxon>
        <taxon>Sar</taxon>
        <taxon>Stramenopiles</taxon>
        <taxon>Oomycota</taxon>
        <taxon>Peronosporomycetes</taxon>
        <taxon>Peronosporales</taxon>
        <taxon>Peronosporaceae</taxon>
        <taxon>Phytophthora</taxon>
    </lineage>
</organism>
<dbReference type="EMBL" id="JAENGY010001288">
    <property type="protein sequence ID" value="KAG6950557.1"/>
    <property type="molecule type" value="Genomic_DNA"/>
</dbReference>
<evidence type="ECO:0000313" key="1">
    <source>
        <dbReference type="EMBL" id="KAG6950557.1"/>
    </source>
</evidence>